<feature type="chain" id="PRO_5038528023" evidence="2">
    <location>
        <begin position="20"/>
        <end position="590"/>
    </location>
</feature>
<dbReference type="STRING" id="469383.Cwoe_1256"/>
<dbReference type="InterPro" id="IPR013517">
    <property type="entry name" value="FG-GAP"/>
</dbReference>
<accession>D3FEL1</accession>
<dbReference type="PANTHER" id="PTHR46580">
    <property type="entry name" value="SENSOR KINASE-RELATED"/>
    <property type="match status" value="1"/>
</dbReference>
<dbReference type="InterPro" id="IPR011519">
    <property type="entry name" value="UnbV_ASPIC"/>
</dbReference>
<reference evidence="4 5" key="1">
    <citation type="journal article" date="2010" name="Stand. Genomic Sci.">
        <title>Complete genome sequence of Conexibacter woesei type strain (ID131577).</title>
        <authorList>
            <person name="Pukall R."/>
            <person name="Lapidus A."/>
            <person name="Glavina Del Rio T."/>
            <person name="Copeland A."/>
            <person name="Tice H."/>
            <person name="Cheng J.-F."/>
            <person name="Lucas S."/>
            <person name="Chen F."/>
            <person name="Nolan M."/>
            <person name="Bruce D."/>
            <person name="Goodwin L."/>
            <person name="Pitluck S."/>
            <person name="Mavromatis K."/>
            <person name="Ivanova N."/>
            <person name="Ovchinnikova G."/>
            <person name="Pati A."/>
            <person name="Chen A."/>
            <person name="Palaniappan K."/>
            <person name="Land M."/>
            <person name="Hauser L."/>
            <person name="Chang Y.-J."/>
            <person name="Jeffries C.D."/>
            <person name="Chain P."/>
            <person name="Meincke L."/>
            <person name="Sims D."/>
            <person name="Brettin T."/>
            <person name="Detter J.C."/>
            <person name="Rohde M."/>
            <person name="Goeker M."/>
            <person name="Bristow J."/>
            <person name="Eisen J.A."/>
            <person name="Markowitz V."/>
            <person name="Kyrpides N.C."/>
            <person name="Klenk H.-P."/>
            <person name="Hugenholtz P."/>
        </authorList>
    </citation>
    <scope>NUCLEOTIDE SEQUENCE [LARGE SCALE GENOMIC DNA]</scope>
    <source>
        <strain evidence="5">DSM 14684 / CIP 108061 / JCM 11494 / NBRC 100937 / ID131577</strain>
    </source>
</reference>
<evidence type="ECO:0000256" key="1">
    <source>
        <dbReference type="ARBA" id="ARBA00022729"/>
    </source>
</evidence>
<feature type="domain" description="ASPIC/UnbV" evidence="3">
    <location>
        <begin position="502"/>
        <end position="584"/>
    </location>
</feature>
<organism evidence="4 5">
    <name type="scientific">Conexibacter woesei (strain DSM 14684 / CCUG 47730 / CIP 108061 / JCM 11494 / NBRC 100937 / ID131577)</name>
    <dbReference type="NCBI Taxonomy" id="469383"/>
    <lineage>
        <taxon>Bacteria</taxon>
        <taxon>Bacillati</taxon>
        <taxon>Actinomycetota</taxon>
        <taxon>Thermoleophilia</taxon>
        <taxon>Solirubrobacterales</taxon>
        <taxon>Conexibacteraceae</taxon>
        <taxon>Conexibacter</taxon>
    </lineage>
</organism>
<dbReference type="Pfam" id="PF07593">
    <property type="entry name" value="UnbV_ASPIC"/>
    <property type="match status" value="1"/>
</dbReference>
<dbReference type="AlphaFoldDB" id="D3FEL1"/>
<name>D3FEL1_CONWI</name>
<proteinExistence type="predicted"/>
<dbReference type="Gene3D" id="2.130.10.130">
    <property type="entry name" value="Integrin alpha, N-terminal"/>
    <property type="match status" value="2"/>
</dbReference>
<reference evidence="5" key="2">
    <citation type="submission" date="2010-01" db="EMBL/GenBank/DDBJ databases">
        <title>The complete genome of Conexibacter woesei DSM 14684.</title>
        <authorList>
            <consortium name="US DOE Joint Genome Institute (JGI-PGF)"/>
            <person name="Lucas S."/>
            <person name="Copeland A."/>
            <person name="Lapidus A."/>
            <person name="Glavina del Rio T."/>
            <person name="Dalin E."/>
            <person name="Tice H."/>
            <person name="Bruce D."/>
            <person name="Goodwin L."/>
            <person name="Pitluck S."/>
            <person name="Kyrpides N."/>
            <person name="Mavromatis K."/>
            <person name="Ivanova N."/>
            <person name="Mikhailova N."/>
            <person name="Chertkov O."/>
            <person name="Brettin T."/>
            <person name="Detter J.C."/>
            <person name="Han C."/>
            <person name="Larimer F."/>
            <person name="Land M."/>
            <person name="Hauser L."/>
            <person name="Markowitz V."/>
            <person name="Cheng J.-F."/>
            <person name="Hugenholtz P."/>
            <person name="Woyke T."/>
            <person name="Wu D."/>
            <person name="Pukall R."/>
            <person name="Steenblock K."/>
            <person name="Schneider S."/>
            <person name="Klenk H.-P."/>
            <person name="Eisen J.A."/>
        </authorList>
    </citation>
    <scope>NUCLEOTIDE SEQUENCE [LARGE SCALE GENOMIC DNA]</scope>
    <source>
        <strain evidence="5">DSM 14684 / CIP 108061 / JCM 11494 / NBRC 100937 / ID131577</strain>
    </source>
</reference>
<dbReference type="HOGENOM" id="CLU_462105_0_0_11"/>
<keyword evidence="1 2" id="KW-0732">Signal</keyword>
<dbReference type="RefSeq" id="WP_012932736.1">
    <property type="nucleotide sequence ID" value="NC_013739.1"/>
</dbReference>
<dbReference type="OrthoDB" id="9758772at2"/>
<dbReference type="Pfam" id="PF13517">
    <property type="entry name" value="FG-GAP_3"/>
    <property type="match status" value="2"/>
</dbReference>
<feature type="signal peptide" evidence="2">
    <location>
        <begin position="1"/>
        <end position="19"/>
    </location>
</feature>
<dbReference type="InterPro" id="IPR028994">
    <property type="entry name" value="Integrin_alpha_N"/>
</dbReference>
<evidence type="ECO:0000313" key="5">
    <source>
        <dbReference type="Proteomes" id="UP000008229"/>
    </source>
</evidence>
<protein>
    <submittedName>
        <fullName evidence="4">FG-GAP repeat protein</fullName>
    </submittedName>
</protein>
<gene>
    <name evidence="4" type="ordered locus">Cwoe_1256</name>
</gene>
<keyword evidence="5" id="KW-1185">Reference proteome</keyword>
<dbReference type="KEGG" id="cwo:Cwoe_1256"/>
<evidence type="ECO:0000259" key="3">
    <source>
        <dbReference type="Pfam" id="PF07593"/>
    </source>
</evidence>
<dbReference type="EMBL" id="CP001854">
    <property type="protein sequence ID" value="ADB49685.1"/>
    <property type="molecule type" value="Genomic_DNA"/>
</dbReference>
<sequence length="590" mass="63618" precursor="true">MKSPLRAAACALLTAGALAASAGAASAGGHRPQPIGPITVTEQTREKGLWDPLLGMFVHTSAVADVNDDGWLDVFVGGFYKELPWDRFFRLGDRGAREIPPDRMMLGGPRGFTVDPTFPAMRDGNASGSAFADFDDDGDLDLLISHYYPYEYVNNRPPPTNGQQVIVLRNDGSGHFTRVGQVASEIGARALAVADFNHDGKLDFFVVEDIYYQPQLGPSSSRLYLGNGDLTFREATAASGIPADVSGLGAVATDLNGDRAPDILVSGTRRTRADPAGAGTYGRARLLVNDGRGQFTEADSSGFTMATGGWNDESAGIAVGDLNADGRPDLVIGAHPYPGLTTVWPQPIHVYLNDGPDTAGMPRFRDVTSQTGIGLIDTKSAHITLADMDDDGRLDIATGVSAGDGTKPAIWTNAGVANGIPQFTPPRGLFGERTATPEISQWENARIKRYWPTGVNGDFDRDGDVDMFVAEWFPELPSRYFENTTQGGGSIEVEVGPRGNAFGTVVNVYEAETRFPWTILPRPGRPRGERYFSREVSSTESYAGGMLHRVHVGLGDRRRVDVEVIAPWTGRTRVIKNVKVGRTLHVRLPR</sequence>
<evidence type="ECO:0000313" key="4">
    <source>
        <dbReference type="EMBL" id="ADB49685.1"/>
    </source>
</evidence>
<evidence type="ECO:0000256" key="2">
    <source>
        <dbReference type="SAM" id="SignalP"/>
    </source>
</evidence>
<dbReference type="SUPFAM" id="SSF69318">
    <property type="entry name" value="Integrin alpha N-terminal domain"/>
    <property type="match status" value="1"/>
</dbReference>
<dbReference type="eggNOG" id="COG1858">
    <property type="taxonomic scope" value="Bacteria"/>
</dbReference>
<dbReference type="Proteomes" id="UP000008229">
    <property type="component" value="Chromosome"/>
</dbReference>